<comment type="caution">
    <text evidence="1">The sequence shown here is derived from an EMBL/GenBank/DDBJ whole genome shotgun (WGS) entry which is preliminary data.</text>
</comment>
<evidence type="ECO:0000313" key="2">
    <source>
        <dbReference type="Proteomes" id="UP000598467"/>
    </source>
</evidence>
<dbReference type="Proteomes" id="UP000598467">
    <property type="component" value="Unassembled WGS sequence"/>
</dbReference>
<name>A0A926S9F4_9HYPH</name>
<dbReference type="EMBL" id="JABFCZ010000011">
    <property type="protein sequence ID" value="MBD1546864.1"/>
    <property type="molecule type" value="Genomic_DNA"/>
</dbReference>
<proteinExistence type="predicted"/>
<accession>A0A926S9F4</accession>
<dbReference type="SUPFAM" id="SSF110296">
    <property type="entry name" value="Oligoxyloglucan reducing end-specific cellobiohydrolase"/>
    <property type="match status" value="1"/>
</dbReference>
<reference evidence="1" key="1">
    <citation type="submission" date="2020-05" db="EMBL/GenBank/DDBJ databases">
        <title>Identification of trans-AT polyketide cluster in two marine bacteria, producers of a novel glutaramide-containing polyketide sesbanimide D and analogs.</title>
        <authorList>
            <person name="Kacar D."/>
            <person name="Rodriguez P."/>
            <person name="Canedo L."/>
            <person name="Gonzalez E."/>
            <person name="Galan B."/>
            <person name="De La Calle F."/>
            <person name="Garcia J.L."/>
        </authorList>
    </citation>
    <scope>NUCLEOTIDE SEQUENCE</scope>
    <source>
        <strain evidence="1">PHM038</strain>
    </source>
</reference>
<gene>
    <name evidence="1" type="ORF">HK439_11365</name>
</gene>
<sequence>MKPAVAAAGLLLGTIQAGLADPCHDRFVELYMQLDQGVPTKTFVTTEFKGAPPMSNDFLYLNHDHHMSVPINPPQAWVLTYQNVMYQSSDEGKSWAKVRDLDASQNAEGAIAAKAENAKTIRNAACGTEEIGGVAHDTLEADLTVSQGMVTENHYKYWVRPDDGFIVKATYDTKAPNFEMAITQAIEKAPDLKLPTPE</sequence>
<dbReference type="AlphaFoldDB" id="A0A926S9F4"/>
<evidence type="ECO:0008006" key="3">
    <source>
        <dbReference type="Google" id="ProtNLM"/>
    </source>
</evidence>
<dbReference type="RefSeq" id="WP_190291618.1">
    <property type="nucleotide sequence ID" value="NZ_JABFCZ010000011.1"/>
</dbReference>
<protein>
    <recommendedName>
        <fullName evidence="3">Lipoprotein</fullName>
    </recommendedName>
</protein>
<evidence type="ECO:0000313" key="1">
    <source>
        <dbReference type="EMBL" id="MBD1546864.1"/>
    </source>
</evidence>
<organism evidence="1 2">
    <name type="scientific">Roseibium aggregatum</name>
    <dbReference type="NCBI Taxonomy" id="187304"/>
    <lineage>
        <taxon>Bacteria</taxon>
        <taxon>Pseudomonadati</taxon>
        <taxon>Pseudomonadota</taxon>
        <taxon>Alphaproteobacteria</taxon>
        <taxon>Hyphomicrobiales</taxon>
        <taxon>Stappiaceae</taxon>
        <taxon>Roseibium</taxon>
    </lineage>
</organism>